<dbReference type="PANTHER" id="PTHR21237">
    <property type="entry name" value="GRPE PROTEIN"/>
    <property type="match status" value="1"/>
</dbReference>
<dbReference type="Pfam" id="PF01025">
    <property type="entry name" value="GrpE"/>
    <property type="match status" value="1"/>
</dbReference>
<dbReference type="InterPro" id="IPR000740">
    <property type="entry name" value="GrpE"/>
</dbReference>
<dbReference type="STRING" id="1296100.A0A1B9G9X2"/>
<reference evidence="7" key="4">
    <citation type="submission" date="2024-02" db="EMBL/GenBank/DDBJ databases">
        <title>Comparative genomics of Cryptococcus and Kwoniella reveals pathogenesis evolution and contrasting modes of karyotype evolution via chromosome fusion or intercentromeric recombination.</title>
        <authorList>
            <person name="Coelho M.A."/>
            <person name="David-Palma M."/>
            <person name="Shea T."/>
            <person name="Bowers K."/>
            <person name="McGinley-Smith S."/>
            <person name="Mohammad A.W."/>
            <person name="Gnirke A."/>
            <person name="Yurkov A.M."/>
            <person name="Nowrousian M."/>
            <person name="Sun S."/>
            <person name="Cuomo C.A."/>
            <person name="Heitman J."/>
        </authorList>
    </citation>
    <scope>NUCLEOTIDE SEQUENCE</scope>
    <source>
        <strain evidence="7">CBS 10118</strain>
    </source>
</reference>
<keyword evidence="8" id="KW-1185">Reference proteome</keyword>
<feature type="region of interest" description="Disordered" evidence="5">
    <location>
        <begin position="47"/>
        <end position="77"/>
    </location>
</feature>
<dbReference type="GO" id="GO:0051087">
    <property type="term" value="F:protein-folding chaperone binding"/>
    <property type="evidence" value="ECO:0007669"/>
    <property type="project" value="InterPro"/>
</dbReference>
<dbReference type="GO" id="GO:0042803">
    <property type="term" value="F:protein homodimerization activity"/>
    <property type="evidence" value="ECO:0007669"/>
    <property type="project" value="InterPro"/>
</dbReference>
<dbReference type="Proteomes" id="UP000092730">
    <property type="component" value="Chromosome 2"/>
</dbReference>
<dbReference type="Gene3D" id="2.30.22.10">
    <property type="entry name" value="Head domain of nucleotide exchange factor GrpE"/>
    <property type="match status" value="1"/>
</dbReference>
<evidence type="ECO:0000313" key="6">
    <source>
        <dbReference type="EMBL" id="OCF27828.1"/>
    </source>
</evidence>
<evidence type="ECO:0000313" key="8">
    <source>
        <dbReference type="Proteomes" id="UP000092730"/>
    </source>
</evidence>
<reference evidence="7" key="2">
    <citation type="submission" date="2013-07" db="EMBL/GenBank/DDBJ databases">
        <authorList>
            <consortium name="The Broad Institute Genome Sequencing Platform"/>
            <person name="Cuomo C."/>
            <person name="Litvintseva A."/>
            <person name="Chen Y."/>
            <person name="Heitman J."/>
            <person name="Sun S."/>
            <person name="Springer D."/>
            <person name="Dromer F."/>
            <person name="Young S.K."/>
            <person name="Zeng Q."/>
            <person name="Gargeya S."/>
            <person name="Fitzgerald M."/>
            <person name="Abouelleil A."/>
            <person name="Alvarado L."/>
            <person name="Berlin A.M."/>
            <person name="Chapman S.B."/>
            <person name="Dewar J."/>
            <person name="Goldberg J."/>
            <person name="Griggs A."/>
            <person name="Gujja S."/>
            <person name="Hansen M."/>
            <person name="Howarth C."/>
            <person name="Imamovic A."/>
            <person name="Larimer J."/>
            <person name="McCowan C."/>
            <person name="Murphy C."/>
            <person name="Pearson M."/>
            <person name="Priest M."/>
            <person name="Roberts A."/>
            <person name="Saif S."/>
            <person name="Shea T."/>
            <person name="Sykes S."/>
            <person name="Wortman J."/>
            <person name="Nusbaum C."/>
            <person name="Birren B."/>
        </authorList>
    </citation>
    <scope>NUCLEOTIDE SEQUENCE</scope>
    <source>
        <strain evidence="7">CBS 10118</strain>
    </source>
</reference>
<dbReference type="GO" id="GO:0001405">
    <property type="term" value="C:PAM complex, Tim23 associated import motor"/>
    <property type="evidence" value="ECO:0007669"/>
    <property type="project" value="TreeGrafter"/>
</dbReference>
<dbReference type="AlphaFoldDB" id="A0A1B9G9X2"/>
<dbReference type="CDD" id="cd00446">
    <property type="entry name" value="GrpE"/>
    <property type="match status" value="1"/>
</dbReference>
<dbReference type="InterPro" id="IPR013805">
    <property type="entry name" value="GrpE_CC"/>
</dbReference>
<dbReference type="EMBL" id="KI894019">
    <property type="protein sequence ID" value="OCF27828.1"/>
    <property type="molecule type" value="Genomic_DNA"/>
</dbReference>
<dbReference type="RefSeq" id="XP_019048898.1">
    <property type="nucleotide sequence ID" value="XM_019189336.1"/>
</dbReference>
<dbReference type="InterPro" id="IPR009012">
    <property type="entry name" value="GrpE_head"/>
</dbReference>
<dbReference type="OrthoDB" id="201635at2759"/>
<accession>A0A1B9G9X2</accession>
<dbReference type="HAMAP" id="MF_01151">
    <property type="entry name" value="GrpE"/>
    <property type="match status" value="1"/>
</dbReference>
<dbReference type="EMBL" id="CP144542">
    <property type="protein sequence ID" value="WVW81968.1"/>
    <property type="molecule type" value="Genomic_DNA"/>
</dbReference>
<dbReference type="Gene3D" id="3.90.20.20">
    <property type="match status" value="1"/>
</dbReference>
<evidence type="ECO:0000256" key="3">
    <source>
        <dbReference type="ARBA" id="ARBA00023186"/>
    </source>
</evidence>
<dbReference type="SUPFAM" id="SSF51064">
    <property type="entry name" value="Head domain of nucleotide exchange factor GrpE"/>
    <property type="match status" value="1"/>
</dbReference>
<dbReference type="PRINTS" id="PR00773">
    <property type="entry name" value="GRPEPROTEIN"/>
</dbReference>
<name>A0A1B9G9X2_9TREE</name>
<organism evidence="6">
    <name type="scientific">Kwoniella bestiolae CBS 10118</name>
    <dbReference type="NCBI Taxonomy" id="1296100"/>
    <lineage>
        <taxon>Eukaryota</taxon>
        <taxon>Fungi</taxon>
        <taxon>Dikarya</taxon>
        <taxon>Basidiomycota</taxon>
        <taxon>Agaricomycotina</taxon>
        <taxon>Tremellomycetes</taxon>
        <taxon>Tremellales</taxon>
        <taxon>Cryptococcaceae</taxon>
        <taxon>Kwoniella</taxon>
    </lineage>
</organism>
<evidence type="ECO:0000256" key="1">
    <source>
        <dbReference type="ARBA" id="ARBA00009054"/>
    </source>
</evidence>
<reference evidence="6" key="1">
    <citation type="submission" date="2013-07" db="EMBL/GenBank/DDBJ databases">
        <title>The Genome Sequence of Cryptococcus bestiolae CBS10118.</title>
        <authorList>
            <consortium name="The Broad Institute Genome Sequencing Platform"/>
            <person name="Cuomo C."/>
            <person name="Litvintseva A."/>
            <person name="Chen Y."/>
            <person name="Heitman J."/>
            <person name="Sun S."/>
            <person name="Springer D."/>
            <person name="Dromer F."/>
            <person name="Young S.K."/>
            <person name="Zeng Q."/>
            <person name="Gargeya S."/>
            <person name="Fitzgerald M."/>
            <person name="Abouelleil A."/>
            <person name="Alvarado L."/>
            <person name="Berlin A.M."/>
            <person name="Chapman S.B."/>
            <person name="Dewar J."/>
            <person name="Goldberg J."/>
            <person name="Griggs A."/>
            <person name="Gujja S."/>
            <person name="Hansen M."/>
            <person name="Howarth C."/>
            <person name="Imamovic A."/>
            <person name="Larimer J."/>
            <person name="McCowan C."/>
            <person name="Murphy C."/>
            <person name="Pearson M."/>
            <person name="Priest M."/>
            <person name="Roberts A."/>
            <person name="Saif S."/>
            <person name="Shea T."/>
            <person name="Sykes S."/>
            <person name="Wortman J."/>
            <person name="Nusbaum C."/>
            <person name="Birren B."/>
        </authorList>
    </citation>
    <scope>NUCLEOTIDE SEQUENCE [LARGE SCALE GENOMIC DNA]</scope>
    <source>
        <strain evidence="6">CBS 10118</strain>
    </source>
</reference>
<evidence type="ECO:0000256" key="4">
    <source>
        <dbReference type="RuleBase" id="RU004478"/>
    </source>
</evidence>
<evidence type="ECO:0000256" key="2">
    <source>
        <dbReference type="ARBA" id="ARBA00014521"/>
    </source>
</evidence>
<gene>
    <name evidence="6" type="ORF">I302_02677</name>
    <name evidence="7" type="ORF">I302_103971</name>
</gene>
<comment type="similarity">
    <text evidence="1 4">Belongs to the GrpE family.</text>
</comment>
<dbReference type="GO" id="GO:0051082">
    <property type="term" value="F:unfolded protein binding"/>
    <property type="evidence" value="ECO:0007669"/>
    <property type="project" value="TreeGrafter"/>
</dbReference>
<dbReference type="GO" id="GO:0006457">
    <property type="term" value="P:protein folding"/>
    <property type="evidence" value="ECO:0007669"/>
    <property type="project" value="InterPro"/>
</dbReference>
<protein>
    <recommendedName>
        <fullName evidence="2">GrpE protein homolog, mitochondrial</fullName>
    </recommendedName>
</protein>
<dbReference type="PANTHER" id="PTHR21237:SF23">
    <property type="entry name" value="GRPE PROTEIN HOMOLOG, MITOCHONDRIAL"/>
    <property type="match status" value="1"/>
</dbReference>
<dbReference type="GO" id="GO:0030150">
    <property type="term" value="P:protein import into mitochondrial matrix"/>
    <property type="evidence" value="ECO:0007669"/>
    <property type="project" value="TreeGrafter"/>
</dbReference>
<dbReference type="VEuPathDB" id="FungiDB:I302_02677"/>
<dbReference type="SUPFAM" id="SSF58014">
    <property type="entry name" value="Coiled-coil domain of nucleotide exchange factor GrpE"/>
    <property type="match status" value="1"/>
</dbReference>
<dbReference type="GO" id="GO:0000774">
    <property type="term" value="F:adenyl-nucleotide exchange factor activity"/>
    <property type="evidence" value="ECO:0007669"/>
    <property type="project" value="InterPro"/>
</dbReference>
<evidence type="ECO:0000313" key="7">
    <source>
        <dbReference type="EMBL" id="WVW81968.1"/>
    </source>
</evidence>
<sequence>MNPRTLAAPLRSLRAFLPLRPPMVPSAGRIIPLPASRLGARYYSESADAKKEESFHAEEDKRITDLENAKQESDKRAKELEEQLKELKKEIQYVRADYQTATRRAEEERKKASEFAIASFARALLGTVDVLQKALRSVPQPIPIDNQQLKQLFDGVGLTEKALVQTFERHGMKKLDNLHGEQFDPNLHEAEFMIPKEVAPPKKDGTPHNPGEIMEVNSEGWMIGNRVLRPAKVGVVQPE</sequence>
<keyword evidence="3" id="KW-0143">Chaperone</keyword>
<evidence type="ECO:0000256" key="5">
    <source>
        <dbReference type="SAM" id="MobiDB-lite"/>
    </source>
</evidence>
<reference evidence="6" key="3">
    <citation type="submission" date="2014-01" db="EMBL/GenBank/DDBJ databases">
        <title>Evolution of pathogenesis and genome organization in the Tremellales.</title>
        <authorList>
            <person name="Cuomo C."/>
            <person name="Litvintseva A."/>
            <person name="Heitman J."/>
            <person name="Chen Y."/>
            <person name="Sun S."/>
            <person name="Springer D."/>
            <person name="Dromer F."/>
            <person name="Young S."/>
            <person name="Zeng Q."/>
            <person name="Chapman S."/>
            <person name="Gujja S."/>
            <person name="Saif S."/>
            <person name="Birren B."/>
        </authorList>
    </citation>
    <scope>NUCLEOTIDE SEQUENCE</scope>
    <source>
        <strain evidence="6">CBS 10118</strain>
    </source>
</reference>
<proteinExistence type="inferred from homology"/>
<dbReference type="GeneID" id="30207076"/>
<dbReference type="KEGG" id="kbi:30207076"/>